<dbReference type="PANTHER" id="PTHR42920">
    <property type="entry name" value="OS03G0707200 PROTEIN-RELATED"/>
    <property type="match status" value="1"/>
</dbReference>
<protein>
    <recommendedName>
        <fullName evidence="9">EamA domain-containing protein</fullName>
    </recommendedName>
</protein>
<evidence type="ECO:0000256" key="6">
    <source>
        <dbReference type="ARBA" id="ARBA00023136"/>
    </source>
</evidence>
<accession>A0A498HLM3</accession>
<evidence type="ECO:0000313" key="10">
    <source>
        <dbReference type="EMBL" id="RXH70287.1"/>
    </source>
</evidence>
<sequence>MDPAAFTIVRFAVSAIPFIPFVFQARGDAQTCKAGIELGPWVSLGYLMQALGLQTSDAGRASFQSMFTVVIVPLLDGSGGLQDFNPSLWTCGMFWEWMVVFPWIPALYSGIFSTGLCLWVEYFFQMAAMRDVSATETAIIYSLEPVWGAAFAWFLLGERWGATGWVGAALVLGKVLFTSAYPQASCRLMYTCLFLVCIIHVYFLFLSAGGSLTVQIFGSASPSKSYKDENNSKKLDYPVVSDEHNRLSASPVTVSSRKDRSAK</sequence>
<dbReference type="InterPro" id="IPR051258">
    <property type="entry name" value="Diverse_Substrate_Transporter"/>
</dbReference>
<keyword evidence="5 8" id="KW-1133">Transmembrane helix</keyword>
<feature type="region of interest" description="Disordered" evidence="7">
    <location>
        <begin position="221"/>
        <end position="263"/>
    </location>
</feature>
<keyword evidence="3" id="KW-1003">Cell membrane</keyword>
<keyword evidence="11" id="KW-1185">Reference proteome</keyword>
<organism evidence="10 11">
    <name type="scientific">Malus domestica</name>
    <name type="common">Apple</name>
    <name type="synonym">Pyrus malus</name>
    <dbReference type="NCBI Taxonomy" id="3750"/>
    <lineage>
        <taxon>Eukaryota</taxon>
        <taxon>Viridiplantae</taxon>
        <taxon>Streptophyta</taxon>
        <taxon>Embryophyta</taxon>
        <taxon>Tracheophyta</taxon>
        <taxon>Spermatophyta</taxon>
        <taxon>Magnoliopsida</taxon>
        <taxon>eudicotyledons</taxon>
        <taxon>Gunneridae</taxon>
        <taxon>Pentapetalae</taxon>
        <taxon>rosids</taxon>
        <taxon>fabids</taxon>
        <taxon>Rosales</taxon>
        <taxon>Rosaceae</taxon>
        <taxon>Amygdaloideae</taxon>
        <taxon>Maleae</taxon>
        <taxon>Malus</taxon>
    </lineage>
</organism>
<feature type="transmembrane region" description="Helical" evidence="8">
    <location>
        <begin position="136"/>
        <end position="156"/>
    </location>
</feature>
<dbReference type="GO" id="GO:0005886">
    <property type="term" value="C:plasma membrane"/>
    <property type="evidence" value="ECO:0007669"/>
    <property type="project" value="UniProtKB-SubCell"/>
</dbReference>
<dbReference type="Pfam" id="PF00892">
    <property type="entry name" value="EamA"/>
    <property type="match status" value="1"/>
</dbReference>
<dbReference type="InterPro" id="IPR000620">
    <property type="entry name" value="EamA_dom"/>
</dbReference>
<evidence type="ECO:0000313" key="11">
    <source>
        <dbReference type="Proteomes" id="UP000290289"/>
    </source>
</evidence>
<evidence type="ECO:0000256" key="3">
    <source>
        <dbReference type="ARBA" id="ARBA00022475"/>
    </source>
</evidence>
<comment type="caution">
    <text evidence="10">The sequence shown here is derived from an EMBL/GenBank/DDBJ whole genome shotgun (WGS) entry which is preliminary data.</text>
</comment>
<proteinExistence type="inferred from homology"/>
<feature type="transmembrane region" description="Helical" evidence="8">
    <location>
        <begin position="103"/>
        <end position="124"/>
    </location>
</feature>
<evidence type="ECO:0000256" key="4">
    <source>
        <dbReference type="ARBA" id="ARBA00022692"/>
    </source>
</evidence>
<feature type="transmembrane region" description="Helical" evidence="8">
    <location>
        <begin position="162"/>
        <end position="181"/>
    </location>
</feature>
<evidence type="ECO:0000256" key="8">
    <source>
        <dbReference type="SAM" id="Phobius"/>
    </source>
</evidence>
<name>A0A498HLM3_MALDO</name>
<keyword evidence="6 8" id="KW-0472">Membrane</keyword>
<evidence type="ECO:0000256" key="1">
    <source>
        <dbReference type="ARBA" id="ARBA00004651"/>
    </source>
</evidence>
<dbReference type="Proteomes" id="UP000290289">
    <property type="component" value="Chromosome 16"/>
</dbReference>
<dbReference type="InterPro" id="IPR037185">
    <property type="entry name" value="EmrE-like"/>
</dbReference>
<dbReference type="SUPFAM" id="SSF103481">
    <property type="entry name" value="Multidrug resistance efflux transporter EmrE"/>
    <property type="match status" value="1"/>
</dbReference>
<dbReference type="AlphaFoldDB" id="A0A498HLM3"/>
<feature type="domain" description="EamA" evidence="9">
    <location>
        <begin position="102"/>
        <end position="178"/>
    </location>
</feature>
<dbReference type="PANTHER" id="PTHR42920:SF26">
    <property type="entry name" value="OS03G0707200 PROTEIN"/>
    <property type="match status" value="1"/>
</dbReference>
<reference evidence="10 11" key="1">
    <citation type="submission" date="2018-10" db="EMBL/GenBank/DDBJ databases">
        <title>A high-quality apple genome assembly.</title>
        <authorList>
            <person name="Hu J."/>
        </authorList>
    </citation>
    <scope>NUCLEOTIDE SEQUENCE [LARGE SCALE GENOMIC DNA]</scope>
    <source>
        <strain evidence="11">cv. HFTH1</strain>
        <tissue evidence="10">Young leaf</tissue>
    </source>
</reference>
<evidence type="ECO:0000259" key="9">
    <source>
        <dbReference type="Pfam" id="PF00892"/>
    </source>
</evidence>
<evidence type="ECO:0000256" key="5">
    <source>
        <dbReference type="ARBA" id="ARBA00022989"/>
    </source>
</evidence>
<evidence type="ECO:0000256" key="2">
    <source>
        <dbReference type="ARBA" id="ARBA00007635"/>
    </source>
</evidence>
<feature type="compositionally biased region" description="Basic and acidic residues" evidence="7">
    <location>
        <begin position="225"/>
        <end position="246"/>
    </location>
</feature>
<dbReference type="EMBL" id="RDQH01000342">
    <property type="protein sequence ID" value="RXH70287.1"/>
    <property type="molecule type" value="Genomic_DNA"/>
</dbReference>
<keyword evidence="4 8" id="KW-0812">Transmembrane</keyword>
<gene>
    <name evidence="10" type="ORF">DVH24_007543</name>
</gene>
<comment type="similarity">
    <text evidence="2">Belongs to the drug/metabolite transporter (DMT) superfamily. Plant drug/metabolite exporter (P-DME) (TC 2.A.7.4) family.</text>
</comment>
<feature type="transmembrane region" description="Helical" evidence="8">
    <location>
        <begin position="193"/>
        <end position="217"/>
    </location>
</feature>
<comment type="subcellular location">
    <subcellularLocation>
        <location evidence="1">Cell membrane</location>
        <topology evidence="1">Multi-pass membrane protein</topology>
    </subcellularLocation>
</comment>
<evidence type="ECO:0000256" key="7">
    <source>
        <dbReference type="SAM" id="MobiDB-lite"/>
    </source>
</evidence>